<proteinExistence type="predicted"/>
<reference evidence="2 3" key="1">
    <citation type="submission" date="2018-11" db="EMBL/GenBank/DDBJ databases">
        <title>Clostridium sp. nov., a member of the family Erysipelotrichaceae isolated from pig faeces.</title>
        <authorList>
            <person name="Chang Y.-H."/>
        </authorList>
    </citation>
    <scope>NUCLEOTIDE SEQUENCE [LARGE SCALE GENOMIC DNA]</scope>
    <source>
        <strain evidence="2 3">YH-panp20</strain>
    </source>
</reference>
<dbReference type="RefSeq" id="WP_128520709.1">
    <property type="nucleotide sequence ID" value="NZ_RJQC01000003.1"/>
</dbReference>
<evidence type="ECO:0000313" key="3">
    <source>
        <dbReference type="Proteomes" id="UP000276568"/>
    </source>
</evidence>
<dbReference type="Proteomes" id="UP000276568">
    <property type="component" value="Unassembled WGS sequence"/>
</dbReference>
<dbReference type="AlphaFoldDB" id="A0A3N0HY44"/>
<protein>
    <submittedName>
        <fullName evidence="2">Uncharacterized protein</fullName>
    </submittedName>
</protein>
<gene>
    <name evidence="2" type="ORF">EDX97_08325</name>
</gene>
<dbReference type="OrthoDB" id="2080803at2"/>
<accession>A0A3N0HY44</accession>
<evidence type="ECO:0000256" key="1">
    <source>
        <dbReference type="PROSITE-ProRule" id="PRU00339"/>
    </source>
</evidence>
<sequence>MSNNSEDAIRALNAWLDQHEDEVADGDVDEILQQFLAEYNAVESLTNNEQAHALFEQAMEQETAPEAEKLLKEAVELDPDFLDAKTELVHIQYDDPIDQIHQWLNLLHEEKEKLKADGYFDKENIGDFWLIIETRPYMRTLYTLAKQYLDMESYTLAIDILEDMIELDTDDHLGARFDLAGCYMMMEDAESLNQLFDQYEGSGSVSMIFFQAITAYRIGDYDLARADILRLNDTIPEFSVFVSGDLKDEDLDENVQYGIYEPGTIEEIMCNMTPFFLVLENEALLIFMNQCLDQIDNSPLN</sequence>
<keyword evidence="3" id="KW-1185">Reference proteome</keyword>
<dbReference type="SUPFAM" id="SSF48452">
    <property type="entry name" value="TPR-like"/>
    <property type="match status" value="1"/>
</dbReference>
<dbReference type="Gene3D" id="1.25.40.10">
    <property type="entry name" value="Tetratricopeptide repeat domain"/>
    <property type="match status" value="1"/>
</dbReference>
<comment type="caution">
    <text evidence="2">The sequence shown here is derived from an EMBL/GenBank/DDBJ whole genome shotgun (WGS) entry which is preliminary data.</text>
</comment>
<dbReference type="InterPro" id="IPR011990">
    <property type="entry name" value="TPR-like_helical_dom_sf"/>
</dbReference>
<name>A0A3N0HY44_9FIRM</name>
<feature type="repeat" description="TPR" evidence="1">
    <location>
        <begin position="138"/>
        <end position="171"/>
    </location>
</feature>
<dbReference type="EMBL" id="RJQC01000003">
    <property type="protein sequence ID" value="RNM29634.1"/>
    <property type="molecule type" value="Genomic_DNA"/>
</dbReference>
<keyword evidence="1" id="KW-0802">TPR repeat</keyword>
<dbReference type="InterPro" id="IPR019734">
    <property type="entry name" value="TPR_rpt"/>
</dbReference>
<organism evidence="2 3">
    <name type="scientific">Absicoccus porci</name>
    <dbReference type="NCBI Taxonomy" id="2486576"/>
    <lineage>
        <taxon>Bacteria</taxon>
        <taxon>Bacillati</taxon>
        <taxon>Bacillota</taxon>
        <taxon>Erysipelotrichia</taxon>
        <taxon>Erysipelotrichales</taxon>
        <taxon>Erysipelotrichaceae</taxon>
        <taxon>Absicoccus</taxon>
    </lineage>
</organism>
<dbReference type="PROSITE" id="PS50005">
    <property type="entry name" value="TPR"/>
    <property type="match status" value="1"/>
</dbReference>
<evidence type="ECO:0000313" key="2">
    <source>
        <dbReference type="EMBL" id="RNM29634.1"/>
    </source>
</evidence>